<dbReference type="EMBL" id="CARXXK010000002">
    <property type="protein sequence ID" value="CAI6357989.1"/>
    <property type="molecule type" value="Genomic_DNA"/>
</dbReference>
<evidence type="ECO:0000313" key="2">
    <source>
        <dbReference type="Proteomes" id="UP001160148"/>
    </source>
</evidence>
<organism evidence="1 2">
    <name type="scientific">Macrosiphum euphorbiae</name>
    <name type="common">potato aphid</name>
    <dbReference type="NCBI Taxonomy" id="13131"/>
    <lineage>
        <taxon>Eukaryota</taxon>
        <taxon>Metazoa</taxon>
        <taxon>Ecdysozoa</taxon>
        <taxon>Arthropoda</taxon>
        <taxon>Hexapoda</taxon>
        <taxon>Insecta</taxon>
        <taxon>Pterygota</taxon>
        <taxon>Neoptera</taxon>
        <taxon>Paraneoptera</taxon>
        <taxon>Hemiptera</taxon>
        <taxon>Sternorrhyncha</taxon>
        <taxon>Aphidomorpha</taxon>
        <taxon>Aphidoidea</taxon>
        <taxon>Aphididae</taxon>
        <taxon>Macrosiphini</taxon>
        <taxon>Macrosiphum</taxon>
    </lineage>
</organism>
<dbReference type="AlphaFoldDB" id="A0AAV0WPM8"/>
<evidence type="ECO:0000313" key="1">
    <source>
        <dbReference type="EMBL" id="CAI6357989.1"/>
    </source>
</evidence>
<reference evidence="1 2" key="1">
    <citation type="submission" date="2023-01" db="EMBL/GenBank/DDBJ databases">
        <authorList>
            <person name="Whitehead M."/>
        </authorList>
    </citation>
    <scope>NUCLEOTIDE SEQUENCE [LARGE SCALE GENOMIC DNA]</scope>
</reference>
<dbReference type="Proteomes" id="UP001160148">
    <property type="component" value="Unassembled WGS sequence"/>
</dbReference>
<accession>A0AAV0WPM8</accession>
<sequence length="114" mass="12913">MAETFEDLATLNEFSETYPRASWSPEIYNKYKNVYNIYLNIDLHSVSGRGISITAAKANAIRQYNAIVSSEKMSNRKNKIDGSENMMNNYAPSNFLVNTSHFAEDTQPSGKVYN</sequence>
<protein>
    <submittedName>
        <fullName evidence="1">Uncharacterized protein</fullName>
    </submittedName>
</protein>
<proteinExistence type="predicted"/>
<comment type="caution">
    <text evidence="1">The sequence shown here is derived from an EMBL/GenBank/DDBJ whole genome shotgun (WGS) entry which is preliminary data.</text>
</comment>
<gene>
    <name evidence="1" type="ORF">MEUPH1_LOCUS13553</name>
</gene>
<keyword evidence="2" id="KW-1185">Reference proteome</keyword>
<name>A0AAV0WPM8_9HEMI</name>